<gene>
    <name evidence="2" type="ORF">FKW44_015952</name>
</gene>
<dbReference type="AlphaFoldDB" id="A0A7T8K0S8"/>
<proteinExistence type="predicted"/>
<evidence type="ECO:0000256" key="1">
    <source>
        <dbReference type="SAM" id="MobiDB-lite"/>
    </source>
</evidence>
<name>A0A7T8K0S8_CALRO</name>
<dbReference type="EMBL" id="CP045899">
    <property type="protein sequence ID" value="QQP41544.1"/>
    <property type="molecule type" value="Genomic_DNA"/>
</dbReference>
<evidence type="ECO:0000313" key="2">
    <source>
        <dbReference type="EMBL" id="QQP41544.1"/>
    </source>
</evidence>
<reference evidence="3" key="1">
    <citation type="submission" date="2021-01" db="EMBL/GenBank/DDBJ databases">
        <title>Caligus Genome Assembly.</title>
        <authorList>
            <person name="Gallardo-Escarate C."/>
        </authorList>
    </citation>
    <scope>NUCLEOTIDE SEQUENCE [LARGE SCALE GENOMIC DNA]</scope>
</reference>
<feature type="region of interest" description="Disordered" evidence="1">
    <location>
        <begin position="134"/>
        <end position="169"/>
    </location>
</feature>
<organism evidence="2 3">
    <name type="scientific">Caligus rogercresseyi</name>
    <name type="common">Sea louse</name>
    <dbReference type="NCBI Taxonomy" id="217165"/>
    <lineage>
        <taxon>Eukaryota</taxon>
        <taxon>Metazoa</taxon>
        <taxon>Ecdysozoa</taxon>
        <taxon>Arthropoda</taxon>
        <taxon>Crustacea</taxon>
        <taxon>Multicrustacea</taxon>
        <taxon>Hexanauplia</taxon>
        <taxon>Copepoda</taxon>
        <taxon>Siphonostomatoida</taxon>
        <taxon>Caligidae</taxon>
        <taxon>Caligus</taxon>
    </lineage>
</organism>
<evidence type="ECO:0000313" key="3">
    <source>
        <dbReference type="Proteomes" id="UP000595437"/>
    </source>
</evidence>
<dbReference type="OrthoDB" id="2328924at2759"/>
<protein>
    <submittedName>
        <fullName evidence="2">Uncharacterized protein</fullName>
    </submittedName>
</protein>
<accession>A0A7T8K0S8</accession>
<keyword evidence="3" id="KW-1185">Reference proteome</keyword>
<sequence>MDRIRQSSRLERLISKLPRITIRSWAPPSNKPALHIKSAASMLKAESFYPLVDAIASSGVAPPPKGPLRIKAATKTISAESPRVASTAKSLPVTPTIARIKTEPLHQAVPSPLHSSGSLLLTPDMKRVKVEISGSSPIDPLGDPHRGSGTSTPWMRPRPHRIYRRSDIA</sequence>
<dbReference type="Proteomes" id="UP000595437">
    <property type="component" value="Chromosome 10"/>
</dbReference>